<reference evidence="4" key="1">
    <citation type="journal article" date="2013" name="Science">
        <title>The Amborella genome and the evolution of flowering plants.</title>
        <authorList>
            <consortium name="Amborella Genome Project"/>
        </authorList>
    </citation>
    <scope>NUCLEOTIDE SEQUENCE [LARGE SCALE GENOMIC DNA]</scope>
</reference>
<evidence type="ECO:0000256" key="1">
    <source>
        <dbReference type="ARBA" id="ARBA00022723"/>
    </source>
</evidence>
<dbReference type="Gene3D" id="3.40.50.150">
    <property type="entry name" value="Vaccinia Virus protein VP39"/>
    <property type="match status" value="1"/>
</dbReference>
<dbReference type="HOGENOM" id="CLU_019628_2_0_1"/>
<protein>
    <submittedName>
        <fullName evidence="3">Uncharacterized protein</fullName>
    </submittedName>
</protein>
<dbReference type="GO" id="GO:0008757">
    <property type="term" value="F:S-adenosylmethionine-dependent methyltransferase activity"/>
    <property type="evidence" value="ECO:0000318"/>
    <property type="project" value="GO_Central"/>
</dbReference>
<dbReference type="Gene3D" id="1.10.1200.270">
    <property type="entry name" value="Methyltransferase, alpha-helical capping domain"/>
    <property type="match status" value="1"/>
</dbReference>
<accession>W1NFR3</accession>
<name>W1NFR3_AMBTC</name>
<dbReference type="eggNOG" id="ENOG502QQYU">
    <property type="taxonomic scope" value="Eukaryota"/>
</dbReference>
<dbReference type="Gramene" id="ERM94637">
    <property type="protein sequence ID" value="ERM94637"/>
    <property type="gene ID" value="AMTR_s00011p00195230"/>
</dbReference>
<evidence type="ECO:0000256" key="2">
    <source>
        <dbReference type="ARBA" id="ARBA00022842"/>
    </source>
</evidence>
<dbReference type="InterPro" id="IPR029063">
    <property type="entry name" value="SAM-dependent_MTases_sf"/>
</dbReference>
<dbReference type="InterPro" id="IPR042086">
    <property type="entry name" value="MeTrfase_capping"/>
</dbReference>
<dbReference type="Proteomes" id="UP000017836">
    <property type="component" value="Unassembled WGS sequence"/>
</dbReference>
<dbReference type="Pfam" id="PF03492">
    <property type="entry name" value="Methyltransf_7"/>
    <property type="match status" value="1"/>
</dbReference>
<evidence type="ECO:0000313" key="3">
    <source>
        <dbReference type="EMBL" id="ERM94637.1"/>
    </source>
</evidence>
<sequence>MDVEKVLHMKGEGTYSYADNSEFQGNTLNKMNSIIEEAVMNMLSTNYPESIGIADLGCASGPNTFSALITIVGAVCHIFRKESKPLPELRIYLNDLWGNDFNSVFKAFPSFLESIREKEEALESCFVAGVPGSFYQRILPANSLHLVHSSHGLHWLSKVPEGLNDKAGLPLNKGKTHVSQSSPSSVPQAYLHQFQKDFSLFLKLRSKEMVSDGRMVLSFAGRKTSDPCEKEDTFYTEQLSEAFAFLVSKGVVDEGKLDSFNMPRYHPCEDEVRELIDREQSFTIERFEPFERCLQDWLPPDIGDHGRYLAKVQRGGLEVMIIHHFGKEIVDDLFEKYSEILNKVPLIDYPKRLDFALVLRKSD</sequence>
<dbReference type="EMBL" id="KI397507">
    <property type="protein sequence ID" value="ERM94637.1"/>
    <property type="molecule type" value="Genomic_DNA"/>
</dbReference>
<dbReference type="AlphaFoldDB" id="W1NFR3"/>
<keyword evidence="2" id="KW-0460">Magnesium</keyword>
<evidence type="ECO:0000313" key="4">
    <source>
        <dbReference type="Proteomes" id="UP000017836"/>
    </source>
</evidence>
<dbReference type="GO" id="GO:0032259">
    <property type="term" value="P:methylation"/>
    <property type="evidence" value="ECO:0000318"/>
    <property type="project" value="GO_Central"/>
</dbReference>
<dbReference type="SUPFAM" id="SSF53335">
    <property type="entry name" value="S-adenosyl-L-methionine-dependent methyltransferases"/>
    <property type="match status" value="1"/>
</dbReference>
<gene>
    <name evidence="3" type="ORF">AMTR_s00011p00195230</name>
</gene>
<keyword evidence="4" id="KW-1185">Reference proteome</keyword>
<dbReference type="OMA" id="YARNSEC"/>
<keyword evidence="1" id="KW-0479">Metal-binding</keyword>
<dbReference type="PANTHER" id="PTHR31009">
    <property type="entry name" value="S-ADENOSYL-L-METHIONINE:CARBOXYL METHYLTRANSFERASE FAMILY PROTEIN"/>
    <property type="match status" value="1"/>
</dbReference>
<dbReference type="InterPro" id="IPR005299">
    <property type="entry name" value="MeTrfase_7"/>
</dbReference>
<dbReference type="OrthoDB" id="1523883at2759"/>
<proteinExistence type="predicted"/>
<dbReference type="KEGG" id="atr:18422517"/>
<dbReference type="GO" id="GO:0046872">
    <property type="term" value="F:metal ion binding"/>
    <property type="evidence" value="ECO:0007669"/>
    <property type="project" value="UniProtKB-KW"/>
</dbReference>
<organism evidence="3 4">
    <name type="scientific">Amborella trichopoda</name>
    <dbReference type="NCBI Taxonomy" id="13333"/>
    <lineage>
        <taxon>Eukaryota</taxon>
        <taxon>Viridiplantae</taxon>
        <taxon>Streptophyta</taxon>
        <taxon>Embryophyta</taxon>
        <taxon>Tracheophyta</taxon>
        <taxon>Spermatophyta</taxon>
        <taxon>Magnoliopsida</taxon>
        <taxon>Amborellales</taxon>
        <taxon>Amborellaceae</taxon>
        <taxon>Amborella</taxon>
    </lineage>
</organism>